<name>A0A5M6I9T3_9PROT</name>
<accession>A0A5M6I9T3</accession>
<dbReference type="PANTHER" id="PTHR15364">
    <property type="entry name" value="2'-DEOXYNUCLEOSIDE 5'-PHOSPHATE N-HYDROLASE 1"/>
    <property type="match status" value="1"/>
</dbReference>
<keyword evidence="2" id="KW-0808">Transferase</keyword>
<dbReference type="AlphaFoldDB" id="A0A5M6I9T3"/>
<proteinExistence type="predicted"/>
<evidence type="ECO:0000313" key="3">
    <source>
        <dbReference type="Proteomes" id="UP000324065"/>
    </source>
</evidence>
<dbReference type="Proteomes" id="UP000324065">
    <property type="component" value="Unassembled WGS sequence"/>
</dbReference>
<dbReference type="InterPro" id="IPR051239">
    <property type="entry name" value="2'-dNMP_N-hydrolase"/>
</dbReference>
<dbReference type="EMBL" id="VWPJ01000017">
    <property type="protein sequence ID" value="KAA5604489.1"/>
    <property type="molecule type" value="Genomic_DNA"/>
</dbReference>
<dbReference type="Gene3D" id="3.40.50.450">
    <property type="match status" value="1"/>
</dbReference>
<dbReference type="Pfam" id="PF05014">
    <property type="entry name" value="Nuc_deoxyrib_tr"/>
    <property type="match status" value="1"/>
</dbReference>
<dbReference type="GO" id="GO:0016740">
    <property type="term" value="F:transferase activity"/>
    <property type="evidence" value="ECO:0007669"/>
    <property type="project" value="UniProtKB-KW"/>
</dbReference>
<reference evidence="2 3" key="1">
    <citation type="submission" date="2019-09" db="EMBL/GenBank/DDBJ databases">
        <title>Genome sequence of Roseospira marina, one of the more divergent members of the non-sulfur purple photosynthetic bacterial family, the Rhodospirillaceae.</title>
        <authorList>
            <person name="Meyer T."/>
            <person name="Kyndt J."/>
        </authorList>
    </citation>
    <scope>NUCLEOTIDE SEQUENCE [LARGE SCALE GENOMIC DNA]</scope>
    <source>
        <strain evidence="2 3">DSM 15113</strain>
    </source>
</reference>
<keyword evidence="3" id="KW-1185">Reference proteome</keyword>
<dbReference type="SUPFAM" id="SSF52309">
    <property type="entry name" value="N-(deoxy)ribosyltransferase-like"/>
    <property type="match status" value="1"/>
</dbReference>
<dbReference type="GO" id="GO:0009159">
    <property type="term" value="P:deoxyribonucleoside monophosphate catabolic process"/>
    <property type="evidence" value="ECO:0007669"/>
    <property type="project" value="TreeGrafter"/>
</dbReference>
<protein>
    <submittedName>
        <fullName evidence="2">Nucleoside 2-deoxyribosyltransferase</fullName>
    </submittedName>
</protein>
<feature type="region of interest" description="Disordered" evidence="1">
    <location>
        <begin position="1"/>
        <end position="24"/>
    </location>
</feature>
<comment type="caution">
    <text evidence="2">The sequence shown here is derived from an EMBL/GenBank/DDBJ whole genome shotgun (WGS) entry which is preliminary data.</text>
</comment>
<dbReference type="OrthoDB" id="9795789at2"/>
<gene>
    <name evidence="2" type="ORF">F1188_15735</name>
</gene>
<sequence>MQHGWSRNTPRREGRGGLWSRQPGVAVMPEGRPRIYLAGPEVFHAEARSLGARKVAICSAAGLDGVYPLDGVPDDEPEPTPRAGLAIFQHCLETMNACDALIANLTPFRGPSMDVGTAVEMGYMRGLGRPVFAYSNTALPYIQRVTVALGGRLPRREDGTPVDPEDMAVEPFGLADNLMVDGCVADSGHGARVVTRETQFVARWTDMTAFTEAVRRAAAVLLTPPCREREPLDMGGERV</sequence>
<organism evidence="2 3">
    <name type="scientific">Roseospira marina</name>
    <dbReference type="NCBI Taxonomy" id="140057"/>
    <lineage>
        <taxon>Bacteria</taxon>
        <taxon>Pseudomonadati</taxon>
        <taxon>Pseudomonadota</taxon>
        <taxon>Alphaproteobacteria</taxon>
        <taxon>Rhodospirillales</taxon>
        <taxon>Rhodospirillaceae</taxon>
        <taxon>Roseospira</taxon>
    </lineage>
</organism>
<dbReference type="GO" id="GO:0070694">
    <property type="term" value="F:5-hydroxymethyl-dUMP N-hydrolase activity"/>
    <property type="evidence" value="ECO:0007669"/>
    <property type="project" value="TreeGrafter"/>
</dbReference>
<evidence type="ECO:0000313" key="2">
    <source>
        <dbReference type="EMBL" id="KAA5604489.1"/>
    </source>
</evidence>
<evidence type="ECO:0000256" key="1">
    <source>
        <dbReference type="SAM" id="MobiDB-lite"/>
    </source>
</evidence>
<dbReference type="InterPro" id="IPR007710">
    <property type="entry name" value="Nucleoside_deoxyribTrfase"/>
</dbReference>
<dbReference type="PANTHER" id="PTHR15364:SF0">
    <property type="entry name" value="2'-DEOXYNUCLEOSIDE 5'-PHOSPHATE N-HYDROLASE 1"/>
    <property type="match status" value="1"/>
</dbReference>